<name>A0ABU9YCA2_9SPHN</name>
<dbReference type="EMBL" id="JBDIME010000048">
    <property type="protein sequence ID" value="MEN2793432.1"/>
    <property type="molecule type" value="Genomic_DNA"/>
</dbReference>
<comment type="caution">
    <text evidence="2">The sequence shown here is derived from an EMBL/GenBank/DDBJ whole genome shotgun (WGS) entry which is preliminary data.</text>
</comment>
<evidence type="ECO:0000256" key="1">
    <source>
        <dbReference type="SAM" id="MobiDB-lite"/>
    </source>
</evidence>
<protein>
    <recommendedName>
        <fullName evidence="4">Lipoprotein</fullName>
    </recommendedName>
</protein>
<accession>A0ABU9YCA2</accession>
<evidence type="ECO:0008006" key="4">
    <source>
        <dbReference type="Google" id="ProtNLM"/>
    </source>
</evidence>
<dbReference type="Proteomes" id="UP001419910">
    <property type="component" value="Unassembled WGS sequence"/>
</dbReference>
<feature type="region of interest" description="Disordered" evidence="1">
    <location>
        <begin position="1"/>
        <end position="22"/>
    </location>
</feature>
<evidence type="ECO:0000313" key="3">
    <source>
        <dbReference type="Proteomes" id="UP001419910"/>
    </source>
</evidence>
<proteinExistence type="predicted"/>
<reference evidence="2 3" key="1">
    <citation type="submission" date="2024-05" db="EMBL/GenBank/DDBJ databases">
        <authorList>
            <person name="Liu Q."/>
            <person name="Xin Y.-H."/>
        </authorList>
    </citation>
    <scope>NUCLEOTIDE SEQUENCE [LARGE SCALE GENOMIC DNA]</scope>
    <source>
        <strain evidence="2 3">CGMCC 1.10181</strain>
    </source>
</reference>
<sequence>MLAACKPATAPTDSQNASLPLPLRPVLPAPTGLSTSDQAAITADAKARLLTRKIGWAFNGHQQLCTDFFSLGDPQITDAALGAQTGKVKLVIPISVYNPQTDSGQQTAPDQQCYGYAHPGWVLNQPYNVEFQFDVEHWQTGWRVSQVQSSGF</sequence>
<keyword evidence="3" id="KW-1185">Reference proteome</keyword>
<gene>
    <name evidence="2" type="ORF">ABC974_27685</name>
</gene>
<dbReference type="RefSeq" id="WP_343887548.1">
    <property type="nucleotide sequence ID" value="NZ_BAAAEH010000004.1"/>
</dbReference>
<organism evidence="2 3">
    <name type="scientific">Sphingomonas oligophenolica</name>
    <dbReference type="NCBI Taxonomy" id="301154"/>
    <lineage>
        <taxon>Bacteria</taxon>
        <taxon>Pseudomonadati</taxon>
        <taxon>Pseudomonadota</taxon>
        <taxon>Alphaproteobacteria</taxon>
        <taxon>Sphingomonadales</taxon>
        <taxon>Sphingomonadaceae</taxon>
        <taxon>Sphingomonas</taxon>
    </lineage>
</organism>
<evidence type="ECO:0000313" key="2">
    <source>
        <dbReference type="EMBL" id="MEN2793432.1"/>
    </source>
</evidence>